<sequence>MEDTGEVTDGFRGGGYRRILRGSYRQILLALLHYRRIVKSLAKSAGNNKIQHAVSLSGFHLPADCCTSSKSAVSNPTLTSYLSAPSPSSTFHRSSKEYPPSSVVNSTAEACVFAVVSNRPAVVLNQKQKEATSAASNRRRSYLGNSHKTAQRCC</sequence>
<gene>
    <name evidence="2" type="ORF">PIB30_061143</name>
</gene>
<evidence type="ECO:0000313" key="3">
    <source>
        <dbReference type="Proteomes" id="UP001341840"/>
    </source>
</evidence>
<dbReference type="EMBL" id="JASCZI010091171">
    <property type="protein sequence ID" value="MED6149308.1"/>
    <property type="molecule type" value="Genomic_DNA"/>
</dbReference>
<keyword evidence="3" id="KW-1185">Reference proteome</keyword>
<evidence type="ECO:0000313" key="2">
    <source>
        <dbReference type="EMBL" id="MED6149308.1"/>
    </source>
</evidence>
<feature type="region of interest" description="Disordered" evidence="1">
    <location>
        <begin position="130"/>
        <end position="154"/>
    </location>
</feature>
<evidence type="ECO:0000256" key="1">
    <source>
        <dbReference type="SAM" id="MobiDB-lite"/>
    </source>
</evidence>
<name>A0ABU6TMY9_9FABA</name>
<dbReference type="Proteomes" id="UP001341840">
    <property type="component" value="Unassembled WGS sequence"/>
</dbReference>
<organism evidence="2 3">
    <name type="scientific">Stylosanthes scabra</name>
    <dbReference type="NCBI Taxonomy" id="79078"/>
    <lineage>
        <taxon>Eukaryota</taxon>
        <taxon>Viridiplantae</taxon>
        <taxon>Streptophyta</taxon>
        <taxon>Embryophyta</taxon>
        <taxon>Tracheophyta</taxon>
        <taxon>Spermatophyta</taxon>
        <taxon>Magnoliopsida</taxon>
        <taxon>eudicotyledons</taxon>
        <taxon>Gunneridae</taxon>
        <taxon>Pentapetalae</taxon>
        <taxon>rosids</taxon>
        <taxon>fabids</taxon>
        <taxon>Fabales</taxon>
        <taxon>Fabaceae</taxon>
        <taxon>Papilionoideae</taxon>
        <taxon>50 kb inversion clade</taxon>
        <taxon>dalbergioids sensu lato</taxon>
        <taxon>Dalbergieae</taxon>
        <taxon>Pterocarpus clade</taxon>
        <taxon>Stylosanthes</taxon>
    </lineage>
</organism>
<comment type="caution">
    <text evidence="2">The sequence shown here is derived from an EMBL/GenBank/DDBJ whole genome shotgun (WGS) entry which is preliminary data.</text>
</comment>
<proteinExistence type="predicted"/>
<protein>
    <submittedName>
        <fullName evidence="2">Uncharacterized protein</fullName>
    </submittedName>
</protein>
<accession>A0ABU6TMY9</accession>
<reference evidence="2 3" key="1">
    <citation type="journal article" date="2023" name="Plants (Basel)">
        <title>Bridging the Gap: Combining Genomics and Transcriptomics Approaches to Understand Stylosanthes scabra, an Orphan Legume from the Brazilian Caatinga.</title>
        <authorList>
            <person name="Ferreira-Neto J.R.C."/>
            <person name="da Silva M.D."/>
            <person name="Binneck E."/>
            <person name="de Melo N.F."/>
            <person name="da Silva R.H."/>
            <person name="de Melo A.L.T.M."/>
            <person name="Pandolfi V."/>
            <person name="Bustamante F.O."/>
            <person name="Brasileiro-Vidal A.C."/>
            <person name="Benko-Iseppon A.M."/>
        </authorList>
    </citation>
    <scope>NUCLEOTIDE SEQUENCE [LARGE SCALE GENOMIC DNA]</scope>
    <source>
        <tissue evidence="2">Leaves</tissue>
    </source>
</reference>